<feature type="region of interest" description="Disordered" evidence="1">
    <location>
        <begin position="32"/>
        <end position="51"/>
    </location>
</feature>
<reference evidence="3" key="1">
    <citation type="submission" date="2020-08" db="EMBL/GenBank/DDBJ databases">
        <title>Multicomponent nature underlies the extraordinary mechanical properties of spider dragline silk.</title>
        <authorList>
            <person name="Kono N."/>
            <person name="Nakamura H."/>
            <person name="Mori M."/>
            <person name="Yoshida Y."/>
            <person name="Ohtoshi R."/>
            <person name="Malay A.D."/>
            <person name="Moran D.A.P."/>
            <person name="Tomita M."/>
            <person name="Numata K."/>
            <person name="Arakawa K."/>
        </authorList>
    </citation>
    <scope>NUCLEOTIDE SEQUENCE</scope>
</reference>
<protein>
    <submittedName>
        <fullName evidence="3">Uncharacterized protein</fullName>
    </submittedName>
</protein>
<proteinExistence type="predicted"/>
<name>A0A8X6XLX8_9ARAC</name>
<dbReference type="Proteomes" id="UP000886998">
    <property type="component" value="Unassembled WGS sequence"/>
</dbReference>
<evidence type="ECO:0000313" key="3">
    <source>
        <dbReference type="EMBL" id="GFY55573.1"/>
    </source>
</evidence>
<organism evidence="3 4">
    <name type="scientific">Trichonephila inaurata madagascariensis</name>
    <dbReference type="NCBI Taxonomy" id="2747483"/>
    <lineage>
        <taxon>Eukaryota</taxon>
        <taxon>Metazoa</taxon>
        <taxon>Ecdysozoa</taxon>
        <taxon>Arthropoda</taxon>
        <taxon>Chelicerata</taxon>
        <taxon>Arachnida</taxon>
        <taxon>Araneae</taxon>
        <taxon>Araneomorphae</taxon>
        <taxon>Entelegynae</taxon>
        <taxon>Araneoidea</taxon>
        <taxon>Nephilidae</taxon>
        <taxon>Trichonephila</taxon>
        <taxon>Trichonephila inaurata</taxon>
    </lineage>
</organism>
<sequence length="96" mass="10442">MTTGTPSWISPVHGIGRWGVGVNVTQLSGQEAADMNASVSPENNKRGARSDELLPLNVKGRDFLQAMGYMEKSSFCKSGDLIKLLWAESQWEESVG</sequence>
<dbReference type="EMBL" id="BMAV01002316">
    <property type="protein sequence ID" value="GFY41128.1"/>
    <property type="molecule type" value="Genomic_DNA"/>
</dbReference>
<evidence type="ECO:0000256" key="1">
    <source>
        <dbReference type="SAM" id="MobiDB-lite"/>
    </source>
</evidence>
<accession>A0A8X6XLX8</accession>
<dbReference type="EMBL" id="BMAV01010479">
    <property type="protein sequence ID" value="GFY55573.1"/>
    <property type="molecule type" value="Genomic_DNA"/>
</dbReference>
<keyword evidence="4" id="KW-1185">Reference proteome</keyword>
<evidence type="ECO:0000313" key="2">
    <source>
        <dbReference type="EMBL" id="GFY41128.1"/>
    </source>
</evidence>
<gene>
    <name evidence="3" type="ORF">TNIN_413791</name>
    <name evidence="2" type="ORF">TNIN_453991</name>
</gene>
<dbReference type="AlphaFoldDB" id="A0A8X6XLX8"/>
<evidence type="ECO:0000313" key="4">
    <source>
        <dbReference type="Proteomes" id="UP000886998"/>
    </source>
</evidence>
<comment type="caution">
    <text evidence="3">The sequence shown here is derived from an EMBL/GenBank/DDBJ whole genome shotgun (WGS) entry which is preliminary data.</text>
</comment>